<accession>A0A839HE98</accession>
<comment type="caution">
    <text evidence="1">The sequence shown here is derived from an EMBL/GenBank/DDBJ whole genome shotgun (WGS) entry which is preliminary data.</text>
</comment>
<name>A0A839HE98_9GAMM</name>
<dbReference type="RefSeq" id="WP_182582905.1">
    <property type="nucleotide sequence ID" value="NZ_JABVCQ010000007.1"/>
</dbReference>
<organism evidence="1 2">
    <name type="scientific">Thiospirillum jenense</name>
    <dbReference type="NCBI Taxonomy" id="1653858"/>
    <lineage>
        <taxon>Bacteria</taxon>
        <taxon>Pseudomonadati</taxon>
        <taxon>Pseudomonadota</taxon>
        <taxon>Gammaproteobacteria</taxon>
        <taxon>Chromatiales</taxon>
        <taxon>Chromatiaceae</taxon>
        <taxon>Thiospirillum</taxon>
    </lineage>
</organism>
<protein>
    <submittedName>
        <fullName evidence="1">Uncharacterized protein</fullName>
    </submittedName>
</protein>
<keyword evidence="2" id="KW-1185">Reference proteome</keyword>
<evidence type="ECO:0000313" key="1">
    <source>
        <dbReference type="EMBL" id="MBB1125497.1"/>
    </source>
</evidence>
<sequence>MAKTPEQMWHETDMKIDAENRAKQLALAHWQYVESVSQFHYITAFEHGFKHGFDDGFKDGVELAKHSAKGN</sequence>
<dbReference type="EMBL" id="JABVCQ010000007">
    <property type="protein sequence ID" value="MBB1125497.1"/>
    <property type="molecule type" value="Genomic_DNA"/>
</dbReference>
<dbReference type="Proteomes" id="UP000548632">
    <property type="component" value="Unassembled WGS sequence"/>
</dbReference>
<dbReference type="AlphaFoldDB" id="A0A839HE98"/>
<proteinExistence type="predicted"/>
<reference evidence="1 2" key="1">
    <citation type="journal article" date="2020" name="Arch. Microbiol.">
        <title>The genome sequence of the giant phototrophic gammaproteobacterium Thiospirillum jenense gives insight into its physiological properties and phylogenetic relationships.</title>
        <authorList>
            <person name="Imhoff J.F."/>
            <person name="Meyer T.E."/>
            <person name="Kyndt J.A."/>
        </authorList>
    </citation>
    <scope>NUCLEOTIDE SEQUENCE [LARGE SCALE GENOMIC DNA]</scope>
    <source>
        <strain evidence="1 2">DSM 216</strain>
    </source>
</reference>
<evidence type="ECO:0000313" key="2">
    <source>
        <dbReference type="Proteomes" id="UP000548632"/>
    </source>
</evidence>
<gene>
    <name evidence="1" type="ORF">HUK38_04535</name>
</gene>